<evidence type="ECO:0000313" key="4">
    <source>
        <dbReference type="Proteomes" id="UP000013827"/>
    </source>
</evidence>
<reference evidence="4" key="1">
    <citation type="journal article" date="2013" name="Nature">
        <title>Pan genome of the phytoplankton Emiliania underpins its global distribution.</title>
        <authorList>
            <person name="Read B.A."/>
            <person name="Kegel J."/>
            <person name="Klute M.J."/>
            <person name="Kuo A."/>
            <person name="Lefebvre S.C."/>
            <person name="Maumus F."/>
            <person name="Mayer C."/>
            <person name="Miller J."/>
            <person name="Monier A."/>
            <person name="Salamov A."/>
            <person name="Young J."/>
            <person name="Aguilar M."/>
            <person name="Claverie J.M."/>
            <person name="Frickenhaus S."/>
            <person name="Gonzalez K."/>
            <person name="Herman E.K."/>
            <person name="Lin Y.C."/>
            <person name="Napier J."/>
            <person name="Ogata H."/>
            <person name="Sarno A.F."/>
            <person name="Shmutz J."/>
            <person name="Schroeder D."/>
            <person name="de Vargas C."/>
            <person name="Verret F."/>
            <person name="von Dassow P."/>
            <person name="Valentin K."/>
            <person name="Van de Peer Y."/>
            <person name="Wheeler G."/>
            <person name="Dacks J.B."/>
            <person name="Delwiche C.F."/>
            <person name="Dyhrman S.T."/>
            <person name="Glockner G."/>
            <person name="John U."/>
            <person name="Richards T."/>
            <person name="Worden A.Z."/>
            <person name="Zhang X."/>
            <person name="Grigoriev I.V."/>
            <person name="Allen A.E."/>
            <person name="Bidle K."/>
            <person name="Borodovsky M."/>
            <person name="Bowler C."/>
            <person name="Brownlee C."/>
            <person name="Cock J.M."/>
            <person name="Elias M."/>
            <person name="Gladyshev V.N."/>
            <person name="Groth M."/>
            <person name="Guda C."/>
            <person name="Hadaegh A."/>
            <person name="Iglesias-Rodriguez M.D."/>
            <person name="Jenkins J."/>
            <person name="Jones B.M."/>
            <person name="Lawson T."/>
            <person name="Leese F."/>
            <person name="Lindquist E."/>
            <person name="Lobanov A."/>
            <person name="Lomsadze A."/>
            <person name="Malik S.B."/>
            <person name="Marsh M.E."/>
            <person name="Mackinder L."/>
            <person name="Mock T."/>
            <person name="Mueller-Roeber B."/>
            <person name="Pagarete A."/>
            <person name="Parker M."/>
            <person name="Probert I."/>
            <person name="Quesneville H."/>
            <person name="Raines C."/>
            <person name="Rensing S.A."/>
            <person name="Riano-Pachon D.M."/>
            <person name="Richier S."/>
            <person name="Rokitta S."/>
            <person name="Shiraiwa Y."/>
            <person name="Soanes D.M."/>
            <person name="van der Giezen M."/>
            <person name="Wahlund T.M."/>
            <person name="Williams B."/>
            <person name="Wilson W."/>
            <person name="Wolfe G."/>
            <person name="Wurch L.L."/>
        </authorList>
    </citation>
    <scope>NUCLEOTIDE SEQUENCE</scope>
</reference>
<reference evidence="3" key="2">
    <citation type="submission" date="2024-10" db="UniProtKB">
        <authorList>
            <consortium name="EnsemblProtists"/>
        </authorList>
    </citation>
    <scope>IDENTIFICATION</scope>
</reference>
<dbReference type="Pfam" id="PF00583">
    <property type="entry name" value="Acetyltransf_1"/>
    <property type="match status" value="1"/>
</dbReference>
<dbReference type="InterPro" id="IPR016181">
    <property type="entry name" value="Acyl_CoA_acyltransferase"/>
</dbReference>
<keyword evidence="4" id="KW-1185">Reference proteome</keyword>
<dbReference type="Gene3D" id="3.40.630.30">
    <property type="match status" value="1"/>
</dbReference>
<dbReference type="RefSeq" id="XP_005774941.1">
    <property type="nucleotide sequence ID" value="XM_005774884.1"/>
</dbReference>
<organism evidence="3 4">
    <name type="scientific">Emiliania huxleyi (strain CCMP1516)</name>
    <dbReference type="NCBI Taxonomy" id="280463"/>
    <lineage>
        <taxon>Eukaryota</taxon>
        <taxon>Haptista</taxon>
        <taxon>Haptophyta</taxon>
        <taxon>Prymnesiophyceae</taxon>
        <taxon>Isochrysidales</taxon>
        <taxon>Noelaerhabdaceae</taxon>
        <taxon>Emiliania</taxon>
    </lineage>
</organism>
<dbReference type="InterPro" id="IPR000182">
    <property type="entry name" value="GNAT_dom"/>
</dbReference>
<dbReference type="STRING" id="2903.R1FLS8"/>
<dbReference type="SUPFAM" id="SSF55729">
    <property type="entry name" value="Acyl-CoA N-acyltransferases (Nat)"/>
    <property type="match status" value="1"/>
</dbReference>
<dbReference type="Proteomes" id="UP000013827">
    <property type="component" value="Unassembled WGS sequence"/>
</dbReference>
<dbReference type="GeneID" id="17268058"/>
<dbReference type="KEGG" id="ehx:EMIHUDRAFT_223196"/>
<dbReference type="GeneID" id="17285251"/>
<dbReference type="PANTHER" id="PTHR47542">
    <property type="entry name" value="ACYL-COA N-ACYLTRANSFERASES (NAT) SUPERFAMILY PROTEIN"/>
    <property type="match status" value="1"/>
</dbReference>
<feature type="region of interest" description="Disordered" evidence="1">
    <location>
        <begin position="167"/>
        <end position="187"/>
    </location>
</feature>
<dbReference type="GO" id="GO:0016747">
    <property type="term" value="F:acyltransferase activity, transferring groups other than amino-acyl groups"/>
    <property type="evidence" value="ECO:0007669"/>
    <property type="project" value="InterPro"/>
</dbReference>
<dbReference type="AlphaFoldDB" id="A0A0D3KW45"/>
<dbReference type="RefSeq" id="XP_005792409.1">
    <property type="nucleotide sequence ID" value="XM_005792352.1"/>
</dbReference>
<proteinExistence type="predicted"/>
<dbReference type="PROSITE" id="PS51186">
    <property type="entry name" value="GNAT"/>
    <property type="match status" value="1"/>
</dbReference>
<evidence type="ECO:0000256" key="1">
    <source>
        <dbReference type="SAM" id="MobiDB-lite"/>
    </source>
</evidence>
<dbReference type="EnsemblProtists" id="EOD22512">
    <property type="protein sequence ID" value="EOD22512"/>
    <property type="gene ID" value="EMIHUDRAFT_240295"/>
</dbReference>
<evidence type="ECO:0000313" key="3">
    <source>
        <dbReference type="EnsemblProtists" id="EOD39980"/>
    </source>
</evidence>
<feature type="compositionally biased region" description="Low complexity" evidence="1">
    <location>
        <begin position="169"/>
        <end position="187"/>
    </location>
</feature>
<accession>A0A0D3KW45</accession>
<dbReference type="EnsemblProtists" id="EOD39980">
    <property type="protein sequence ID" value="EOD39980"/>
    <property type="gene ID" value="EMIHUDRAFT_223196"/>
</dbReference>
<protein>
    <recommendedName>
        <fullName evidence="2">N-acetyltransferase domain-containing protein</fullName>
    </recommendedName>
</protein>
<dbReference type="PANTHER" id="PTHR47542:SF2">
    <property type="entry name" value="ACYL-COA N-ACYLTRANSFERASES (NAT) SUPERFAMILY PROTEIN"/>
    <property type="match status" value="1"/>
</dbReference>
<dbReference type="HOGENOM" id="CLU_1450186_0_0_1"/>
<name>A0A0D3KW45_EMIH1</name>
<dbReference type="OMA" id="RTGIKMV"/>
<dbReference type="CDD" id="cd04301">
    <property type="entry name" value="NAT_SF"/>
    <property type="match status" value="1"/>
</dbReference>
<dbReference type="KEGG" id="ehx:EMIHUDRAFT_240295"/>
<feature type="domain" description="N-acetyltransferase" evidence="2">
    <location>
        <begin position="13"/>
        <end position="166"/>
    </location>
</feature>
<sequence length="187" mass="19600">MAASPCGDPWSLHSLSVLTESVRCQLLALEEAAFPPCERLGTAGLAAFVLQRTNGMVVAEAPSRRAVLGFCLYSRAASSALITKVAVGAASRGRGVGSALVARALQEIVTSSRRPPGEVLLHVDPERKGALRMFGFEAAERLPGYYPDEHPPYRGRDALLMRLDTATLSRASPPRGRSASGSAAGGG</sequence>
<evidence type="ECO:0000259" key="2">
    <source>
        <dbReference type="PROSITE" id="PS51186"/>
    </source>
</evidence>
<dbReference type="PaxDb" id="2903-EOD22512"/>